<protein>
    <submittedName>
        <fullName evidence="1">Uncharacterized protein</fullName>
    </submittedName>
</protein>
<name>A0ACB8TU23_9APHY</name>
<sequence length="194" mass="22963">MSTQSSAERRLEKEKQLQARLDYIRKRFKPVDFLRYDCHPMLHAVPKLAYFGVAVTNDELLKYATDNKLYPNFTDKTEETCHIWAFEQSVKLLSKKIGLPLELRMPLNPDFQWNIALYSNFVVQDRRLVDEDEEAVVSLLLERLSLPEGRMALWHYDFEDGNLDMRCRPWKPPSEKAVKKMQEVYKELDLEHGL</sequence>
<dbReference type="EMBL" id="MU274930">
    <property type="protein sequence ID" value="KAI0085536.1"/>
    <property type="molecule type" value="Genomic_DNA"/>
</dbReference>
<gene>
    <name evidence="1" type="ORF">BDY19DRAFT_965501</name>
</gene>
<proteinExistence type="predicted"/>
<comment type="caution">
    <text evidence="1">The sequence shown here is derived from an EMBL/GenBank/DDBJ whole genome shotgun (WGS) entry which is preliminary data.</text>
</comment>
<dbReference type="Proteomes" id="UP001055072">
    <property type="component" value="Unassembled WGS sequence"/>
</dbReference>
<organism evidence="1 2">
    <name type="scientific">Irpex rosettiformis</name>
    <dbReference type="NCBI Taxonomy" id="378272"/>
    <lineage>
        <taxon>Eukaryota</taxon>
        <taxon>Fungi</taxon>
        <taxon>Dikarya</taxon>
        <taxon>Basidiomycota</taxon>
        <taxon>Agaricomycotina</taxon>
        <taxon>Agaricomycetes</taxon>
        <taxon>Polyporales</taxon>
        <taxon>Irpicaceae</taxon>
        <taxon>Irpex</taxon>
    </lineage>
</organism>
<reference evidence="1" key="1">
    <citation type="journal article" date="2021" name="Environ. Microbiol.">
        <title>Gene family expansions and transcriptome signatures uncover fungal adaptations to wood decay.</title>
        <authorList>
            <person name="Hage H."/>
            <person name="Miyauchi S."/>
            <person name="Viragh M."/>
            <person name="Drula E."/>
            <person name="Min B."/>
            <person name="Chaduli D."/>
            <person name="Navarro D."/>
            <person name="Favel A."/>
            <person name="Norest M."/>
            <person name="Lesage-Meessen L."/>
            <person name="Balint B."/>
            <person name="Merenyi Z."/>
            <person name="de Eugenio L."/>
            <person name="Morin E."/>
            <person name="Martinez A.T."/>
            <person name="Baldrian P."/>
            <person name="Stursova M."/>
            <person name="Martinez M.J."/>
            <person name="Novotny C."/>
            <person name="Magnuson J.K."/>
            <person name="Spatafora J.W."/>
            <person name="Maurice S."/>
            <person name="Pangilinan J."/>
            <person name="Andreopoulos W."/>
            <person name="LaButti K."/>
            <person name="Hundley H."/>
            <person name="Na H."/>
            <person name="Kuo A."/>
            <person name="Barry K."/>
            <person name="Lipzen A."/>
            <person name="Henrissat B."/>
            <person name="Riley R."/>
            <person name="Ahrendt S."/>
            <person name="Nagy L.G."/>
            <person name="Grigoriev I.V."/>
            <person name="Martin F."/>
            <person name="Rosso M.N."/>
        </authorList>
    </citation>
    <scope>NUCLEOTIDE SEQUENCE</scope>
    <source>
        <strain evidence="1">CBS 384.51</strain>
    </source>
</reference>
<accession>A0ACB8TU23</accession>
<keyword evidence="2" id="KW-1185">Reference proteome</keyword>
<evidence type="ECO:0000313" key="2">
    <source>
        <dbReference type="Proteomes" id="UP001055072"/>
    </source>
</evidence>
<evidence type="ECO:0000313" key="1">
    <source>
        <dbReference type="EMBL" id="KAI0085536.1"/>
    </source>
</evidence>